<dbReference type="InterPro" id="IPR038081">
    <property type="entry name" value="CalX-like_sf"/>
</dbReference>
<dbReference type="Gene3D" id="2.60.40.2030">
    <property type="match status" value="1"/>
</dbReference>
<dbReference type="Gene3D" id="1.10.3130.20">
    <property type="entry name" value="Phycobilisome linker domain"/>
    <property type="match status" value="1"/>
</dbReference>
<protein>
    <recommendedName>
        <fullName evidence="8">Calx-beta domain-containing protein</fullName>
    </recommendedName>
</protein>
<dbReference type="Proteomes" id="UP001501588">
    <property type="component" value="Unassembled WGS sequence"/>
</dbReference>
<dbReference type="RefSeq" id="WP_343897792.1">
    <property type="nucleotide sequence ID" value="NZ_BAAAFZ010000089.1"/>
</dbReference>
<feature type="domain" description="DUF4214" evidence="5">
    <location>
        <begin position="450"/>
        <end position="519"/>
    </location>
</feature>
<name>A0ABP3R490_9PROT</name>
<reference evidence="7" key="1">
    <citation type="journal article" date="2019" name="Int. J. Syst. Evol. Microbiol.">
        <title>The Global Catalogue of Microorganisms (GCM) 10K type strain sequencing project: providing services to taxonomists for standard genome sequencing and annotation.</title>
        <authorList>
            <consortium name="The Broad Institute Genomics Platform"/>
            <consortium name="The Broad Institute Genome Sequencing Center for Infectious Disease"/>
            <person name="Wu L."/>
            <person name="Ma J."/>
        </authorList>
    </citation>
    <scope>NUCLEOTIDE SEQUENCE [LARGE SCALE GENOMIC DNA]</scope>
    <source>
        <strain evidence="7">JCM 9933</strain>
    </source>
</reference>
<keyword evidence="3" id="KW-0106">Calcium</keyword>
<evidence type="ECO:0000256" key="1">
    <source>
        <dbReference type="ARBA" id="ARBA00022729"/>
    </source>
</evidence>
<accession>A0ABP3R490</accession>
<comment type="caution">
    <text evidence="6">The sequence shown here is derived from an EMBL/GenBank/DDBJ whole genome shotgun (WGS) entry which is preliminary data.</text>
</comment>
<evidence type="ECO:0000259" key="4">
    <source>
        <dbReference type="Pfam" id="PF03160"/>
    </source>
</evidence>
<dbReference type="PANTHER" id="PTHR46682">
    <property type="entry name" value="ADHESION G-PROTEIN COUPLED RECEPTOR V1"/>
    <property type="match status" value="1"/>
</dbReference>
<dbReference type="EMBL" id="BAAAFZ010000089">
    <property type="protein sequence ID" value="GAA0603310.1"/>
    <property type="molecule type" value="Genomic_DNA"/>
</dbReference>
<dbReference type="InterPro" id="IPR003644">
    <property type="entry name" value="Calx_beta"/>
</dbReference>
<sequence length="533" mass="54587">MPTNPIPQPLGQEFRIDATIAGNQFGPEVVGLADGTFLVAWQKSGANFTSGIFAQRFTAAGDAIGAEFSVGGGTSESQYLRTITPREDGGFDVYWYNGLSTNDNVFAQRFSASGAALAAEVHVDAAVAAAQVWPTDSVLRDGGFVRVEHRLVGFRDMDAFAQRSAADGNAVGEEFRVNLTTAGGQTQPAVAALADGGFIVAWQHADSTGAGLFARRFAADGSGVGGEFGLDGPADSGPFGADLAALGNGTVVATWTRSSDDGGNDIYVRLFSVPPLSGGTSSLPCEVEITLGDAERPEGGAGAGAFAFTVVLNAASATEQSVRWQVEGRGPRAADAADFEGGALPSGEIVFAAGETRKTVTVRVAGDEFVEADEGFALMLLSPSDGLAVGAHGSAAATILDDDLPASAPPAHAAKVARLYDAALDRSPDRGGFEFWVNALGKGEALSSLASGFLASEEFAARFGASADDAAFVERLYQNVLGRSGEAEGRAFWCDSLGKGGARAEVLAAFSESAEHVALTADLHGEGAGLLIA</sequence>
<dbReference type="InterPro" id="IPR038255">
    <property type="entry name" value="PBS_linker_sf"/>
</dbReference>
<evidence type="ECO:0008006" key="8">
    <source>
        <dbReference type="Google" id="ProtNLM"/>
    </source>
</evidence>
<dbReference type="InterPro" id="IPR026919">
    <property type="entry name" value="ADGRV1"/>
</dbReference>
<keyword evidence="1" id="KW-0732">Signal</keyword>
<keyword evidence="7" id="KW-1185">Reference proteome</keyword>
<evidence type="ECO:0000313" key="7">
    <source>
        <dbReference type="Proteomes" id="UP001501588"/>
    </source>
</evidence>
<keyword evidence="2" id="KW-0677">Repeat</keyword>
<evidence type="ECO:0000256" key="3">
    <source>
        <dbReference type="ARBA" id="ARBA00022837"/>
    </source>
</evidence>
<proteinExistence type="predicted"/>
<evidence type="ECO:0000256" key="2">
    <source>
        <dbReference type="ARBA" id="ARBA00022737"/>
    </source>
</evidence>
<dbReference type="InterPro" id="IPR025282">
    <property type="entry name" value="DUF4214"/>
</dbReference>
<dbReference type="Pfam" id="PF13946">
    <property type="entry name" value="DUF4214"/>
    <property type="match status" value="1"/>
</dbReference>
<evidence type="ECO:0000313" key="6">
    <source>
        <dbReference type="EMBL" id="GAA0603310.1"/>
    </source>
</evidence>
<feature type="domain" description="Calx-beta" evidence="4">
    <location>
        <begin position="304"/>
        <end position="403"/>
    </location>
</feature>
<dbReference type="PANTHER" id="PTHR46682:SF1">
    <property type="entry name" value="ADHESION G-PROTEIN COUPLED RECEPTOR V1"/>
    <property type="match status" value="1"/>
</dbReference>
<dbReference type="SUPFAM" id="SSF141072">
    <property type="entry name" value="CalX-like"/>
    <property type="match status" value="1"/>
</dbReference>
<evidence type="ECO:0000259" key="5">
    <source>
        <dbReference type="Pfam" id="PF13946"/>
    </source>
</evidence>
<gene>
    <name evidence="6" type="ORF">GCM10009416_46220</name>
</gene>
<dbReference type="Pfam" id="PF03160">
    <property type="entry name" value="Calx-beta"/>
    <property type="match status" value="1"/>
</dbReference>
<organism evidence="6 7">
    <name type="scientific">Craurococcus roseus</name>
    <dbReference type="NCBI Taxonomy" id="77585"/>
    <lineage>
        <taxon>Bacteria</taxon>
        <taxon>Pseudomonadati</taxon>
        <taxon>Pseudomonadota</taxon>
        <taxon>Alphaproteobacteria</taxon>
        <taxon>Acetobacterales</taxon>
        <taxon>Acetobacteraceae</taxon>
        <taxon>Craurococcus</taxon>
    </lineage>
</organism>